<dbReference type="EMBL" id="QUTB01002667">
    <property type="protein sequence ID" value="RHY71710.1"/>
    <property type="molecule type" value="Genomic_DNA"/>
</dbReference>
<protein>
    <recommendedName>
        <fullName evidence="12">DOT1 domain-containing protein</fullName>
    </recommendedName>
</protein>
<dbReference type="Proteomes" id="UP000265716">
    <property type="component" value="Unassembled WGS sequence"/>
</dbReference>
<dbReference type="Proteomes" id="UP000266196">
    <property type="component" value="Unassembled WGS sequence"/>
</dbReference>
<dbReference type="AlphaFoldDB" id="A0A397DUK4"/>
<comment type="caution">
    <text evidence="2">The sequence shown here is derived from an EMBL/GenBank/DDBJ whole genome shotgun (WGS) entry which is preliminary data.</text>
</comment>
<evidence type="ECO:0000313" key="9">
    <source>
        <dbReference type="Proteomes" id="UP000266643"/>
    </source>
</evidence>
<dbReference type="InterPro" id="IPR029063">
    <property type="entry name" value="SAM-dependent_MTases_sf"/>
</dbReference>
<dbReference type="EMBL" id="QUTF01027120">
    <property type="protein sequence ID" value="RHY80748.1"/>
    <property type="molecule type" value="Genomic_DNA"/>
</dbReference>
<gene>
    <name evidence="5" type="ORF">DYB26_011298</name>
    <name evidence="2" type="ORF">DYB30_013085</name>
    <name evidence="6" type="ORF">DYB31_012747</name>
    <name evidence="3" type="ORF">DYB34_012946</name>
    <name evidence="4" type="ORF">DYB38_012840</name>
</gene>
<evidence type="ECO:0008006" key="12">
    <source>
        <dbReference type="Google" id="ProtNLM"/>
    </source>
</evidence>
<dbReference type="Proteomes" id="UP000283543">
    <property type="component" value="Unassembled WGS sequence"/>
</dbReference>
<organism evidence="2 9">
    <name type="scientific">Aphanomyces astaci</name>
    <name type="common">Crayfish plague agent</name>
    <dbReference type="NCBI Taxonomy" id="112090"/>
    <lineage>
        <taxon>Eukaryota</taxon>
        <taxon>Sar</taxon>
        <taxon>Stramenopiles</taxon>
        <taxon>Oomycota</taxon>
        <taxon>Saprolegniomycetes</taxon>
        <taxon>Saprolegniales</taxon>
        <taxon>Verrucalvaceae</taxon>
        <taxon>Aphanomyces</taxon>
    </lineage>
</organism>
<name>A0A397DUK4_APHAT</name>
<evidence type="ECO:0000313" key="3">
    <source>
        <dbReference type="EMBL" id="RHY71710.1"/>
    </source>
</evidence>
<proteinExistence type="predicted"/>
<accession>A0A397DUK4</accession>
<evidence type="ECO:0000313" key="10">
    <source>
        <dbReference type="Proteomes" id="UP000283543"/>
    </source>
</evidence>
<reference evidence="7 8" key="1">
    <citation type="submission" date="2018-08" db="EMBL/GenBank/DDBJ databases">
        <title>Aphanomyces genome sequencing and annotation.</title>
        <authorList>
            <person name="Minardi D."/>
            <person name="Oidtmann B."/>
            <person name="Van Der Giezen M."/>
            <person name="Studholme D.J."/>
        </authorList>
    </citation>
    <scope>NUCLEOTIDE SEQUENCE [LARGE SCALE GENOMIC DNA]</scope>
    <source>
        <strain evidence="6 8">197901</strain>
        <strain evidence="2 9">D2</strain>
        <strain evidence="5 11">FDL457</strain>
        <strain evidence="4 7">SA</strain>
        <strain evidence="3 10">Si</strain>
    </source>
</reference>
<dbReference type="Gene3D" id="3.40.50.150">
    <property type="entry name" value="Vaccinia Virus protein VP39"/>
    <property type="match status" value="1"/>
</dbReference>
<feature type="non-terminal residue" evidence="2">
    <location>
        <position position="1"/>
    </location>
</feature>
<evidence type="ECO:0000313" key="2">
    <source>
        <dbReference type="EMBL" id="RHY71496.1"/>
    </source>
</evidence>
<dbReference type="Proteomes" id="UP000266643">
    <property type="component" value="Unassembled WGS sequence"/>
</dbReference>
<dbReference type="Proteomes" id="UP000286510">
    <property type="component" value="Unassembled WGS sequence"/>
</dbReference>
<dbReference type="EMBL" id="QUTE01012005">
    <property type="protein sequence ID" value="RHZ08299.1"/>
    <property type="molecule type" value="Genomic_DNA"/>
</dbReference>
<evidence type="ECO:0000313" key="11">
    <source>
        <dbReference type="Proteomes" id="UP000286510"/>
    </source>
</evidence>
<feature type="region of interest" description="Disordered" evidence="1">
    <location>
        <begin position="1"/>
        <end position="21"/>
    </location>
</feature>
<evidence type="ECO:0000256" key="1">
    <source>
        <dbReference type="SAM" id="MobiDB-lite"/>
    </source>
</evidence>
<dbReference type="EMBL" id="QUTD01003744">
    <property type="protein sequence ID" value="RHY71496.1"/>
    <property type="molecule type" value="Genomic_DNA"/>
</dbReference>
<dbReference type="SUPFAM" id="SSF53335">
    <property type="entry name" value="S-adenosyl-L-methionine-dependent methyltransferases"/>
    <property type="match status" value="1"/>
</dbReference>
<evidence type="ECO:0000313" key="5">
    <source>
        <dbReference type="EMBL" id="RHY80748.1"/>
    </source>
</evidence>
<sequence length="322" mass="35696">DEVRTHTAPDDIDIPNPTPSPTPGDALAYGLAMPIDGSLTHDSFNKLFDMARLNETSIFLDVGCSSGRACLQARHAYKCSLVLGIEVIGGRLISAFETIKRYGLDRIFMFHLSAEHFKFFDPATQVYLYARGMPPLLLKRLEDAIMASASVRYVIASFELKSSRFILLGTVTTTMFKGSRTTKMFVFKWTGKANPNHAIHPAVHAALWMMQLPARSNDALNAAQLVEGACGIRPSVLIKDGNALDGNAFWCRCGSVFYCNNARFEPEDNELVMKRLLSSDSCRKCVLTQPFASRRGSTHSNLDSPYLASSSSRLPMDKRRRS</sequence>
<evidence type="ECO:0000313" key="8">
    <source>
        <dbReference type="Proteomes" id="UP000266196"/>
    </source>
</evidence>
<evidence type="ECO:0000313" key="7">
    <source>
        <dbReference type="Proteomes" id="UP000265716"/>
    </source>
</evidence>
<dbReference type="VEuPathDB" id="FungiDB:H257_17404"/>
<evidence type="ECO:0000313" key="4">
    <source>
        <dbReference type="EMBL" id="RHY71771.1"/>
    </source>
</evidence>
<evidence type="ECO:0000313" key="6">
    <source>
        <dbReference type="EMBL" id="RHZ08299.1"/>
    </source>
</evidence>
<dbReference type="EMBL" id="QUTC01003066">
    <property type="protein sequence ID" value="RHY71771.1"/>
    <property type="molecule type" value="Genomic_DNA"/>
</dbReference>
<feature type="region of interest" description="Disordered" evidence="1">
    <location>
        <begin position="294"/>
        <end position="322"/>
    </location>
</feature>
<feature type="compositionally biased region" description="Polar residues" evidence="1">
    <location>
        <begin position="298"/>
        <end position="313"/>
    </location>
</feature>